<evidence type="ECO:0000313" key="8">
    <source>
        <dbReference type="EMBL" id="SKB51127.1"/>
    </source>
</evidence>
<dbReference type="CDD" id="cd00082">
    <property type="entry name" value="HisKA"/>
    <property type="match status" value="1"/>
</dbReference>
<dbReference type="InterPro" id="IPR003661">
    <property type="entry name" value="HisK_dim/P_dom"/>
</dbReference>
<dbReference type="Gene3D" id="1.10.287.130">
    <property type="match status" value="1"/>
</dbReference>
<evidence type="ECO:0000313" key="9">
    <source>
        <dbReference type="Proteomes" id="UP000189981"/>
    </source>
</evidence>
<dbReference type="AlphaFoldDB" id="A0A1T5BVE8"/>
<organism evidence="8 9">
    <name type="scientific">Daejeonella lutea</name>
    <dbReference type="NCBI Taxonomy" id="572036"/>
    <lineage>
        <taxon>Bacteria</taxon>
        <taxon>Pseudomonadati</taxon>
        <taxon>Bacteroidota</taxon>
        <taxon>Sphingobacteriia</taxon>
        <taxon>Sphingobacteriales</taxon>
        <taxon>Sphingobacteriaceae</taxon>
        <taxon>Daejeonella</taxon>
    </lineage>
</organism>
<dbReference type="Proteomes" id="UP000189981">
    <property type="component" value="Unassembled WGS sequence"/>
</dbReference>
<protein>
    <recommendedName>
        <fullName evidence="2">histidine kinase</fullName>
        <ecNumber evidence="2">2.7.13.3</ecNumber>
    </recommendedName>
</protein>
<feature type="domain" description="PAS" evidence="6">
    <location>
        <begin position="18"/>
        <end position="92"/>
    </location>
</feature>
<proteinExistence type="predicted"/>
<dbReference type="InterPro" id="IPR000014">
    <property type="entry name" value="PAS"/>
</dbReference>
<evidence type="ECO:0000256" key="4">
    <source>
        <dbReference type="ARBA" id="ARBA00022679"/>
    </source>
</evidence>
<dbReference type="InterPro" id="IPR013656">
    <property type="entry name" value="PAS_4"/>
</dbReference>
<keyword evidence="5" id="KW-0418">Kinase</keyword>
<dbReference type="PANTHER" id="PTHR43304:SF1">
    <property type="entry name" value="PAC DOMAIN-CONTAINING PROTEIN"/>
    <property type="match status" value="1"/>
</dbReference>
<accession>A0A1T5BVE8</accession>
<dbReference type="Pfam" id="PF08448">
    <property type="entry name" value="PAS_4"/>
    <property type="match status" value="1"/>
</dbReference>
<dbReference type="SUPFAM" id="SSF55785">
    <property type="entry name" value="PYP-like sensor domain (PAS domain)"/>
    <property type="match status" value="1"/>
</dbReference>
<dbReference type="InterPro" id="IPR035965">
    <property type="entry name" value="PAS-like_dom_sf"/>
</dbReference>
<evidence type="ECO:0000256" key="2">
    <source>
        <dbReference type="ARBA" id="ARBA00012438"/>
    </source>
</evidence>
<dbReference type="SMART" id="SM00091">
    <property type="entry name" value="PAS"/>
    <property type="match status" value="1"/>
</dbReference>
<dbReference type="InterPro" id="IPR052162">
    <property type="entry name" value="Sensor_kinase/Photoreceptor"/>
</dbReference>
<dbReference type="InterPro" id="IPR036097">
    <property type="entry name" value="HisK_dim/P_sf"/>
</dbReference>
<dbReference type="PANTHER" id="PTHR43304">
    <property type="entry name" value="PHYTOCHROME-LIKE PROTEIN CPH1"/>
    <property type="match status" value="1"/>
</dbReference>
<dbReference type="NCBIfam" id="TIGR00229">
    <property type="entry name" value="sensory_box"/>
    <property type="match status" value="1"/>
</dbReference>
<dbReference type="PROSITE" id="PS50112">
    <property type="entry name" value="PAS"/>
    <property type="match status" value="1"/>
</dbReference>
<evidence type="ECO:0000256" key="3">
    <source>
        <dbReference type="ARBA" id="ARBA00022553"/>
    </source>
</evidence>
<keyword evidence="9" id="KW-1185">Reference proteome</keyword>
<feature type="domain" description="PAC" evidence="7">
    <location>
        <begin position="95"/>
        <end position="146"/>
    </location>
</feature>
<dbReference type="RefSeq" id="WP_079702137.1">
    <property type="nucleotide sequence ID" value="NZ_FUYR01000001.1"/>
</dbReference>
<evidence type="ECO:0000259" key="6">
    <source>
        <dbReference type="PROSITE" id="PS50112"/>
    </source>
</evidence>
<dbReference type="PROSITE" id="PS50113">
    <property type="entry name" value="PAC"/>
    <property type="match status" value="1"/>
</dbReference>
<comment type="catalytic activity">
    <reaction evidence="1">
        <text>ATP + protein L-histidine = ADP + protein N-phospho-L-histidine.</text>
        <dbReference type="EC" id="2.7.13.3"/>
    </reaction>
</comment>
<keyword evidence="3" id="KW-0597">Phosphoprotein</keyword>
<evidence type="ECO:0000256" key="1">
    <source>
        <dbReference type="ARBA" id="ARBA00000085"/>
    </source>
</evidence>
<dbReference type="STRING" id="572036.SAMN05661099_1694"/>
<sequence length="229" mass="25499">MSEGTHNSKSAFEQAIRHEKELELIYNTVTDVIYMIDVEHDGKFRFASINQAFLSATGLQSSDVVGKYLDQVIPPASIDLVLGNYRDAIRTASSVTWEEVSVYPSGTKYGLVTVTPVFDENGVCVRMVGSVHDITEKKEKDLAISKVIKEREDLLAQLLKRNEDLEQYTYIVSHNLRAPVANIMGLAEVLKTTELEINELLSVISDLSESAIKLDNVIIELNTILQPGK</sequence>
<dbReference type="OrthoDB" id="6231665at2"/>
<gene>
    <name evidence="8" type="ORF">SAMN05661099_1694</name>
</gene>
<evidence type="ECO:0000259" key="7">
    <source>
        <dbReference type="PROSITE" id="PS50113"/>
    </source>
</evidence>
<dbReference type="GO" id="GO:0000155">
    <property type="term" value="F:phosphorelay sensor kinase activity"/>
    <property type="evidence" value="ECO:0007669"/>
    <property type="project" value="InterPro"/>
</dbReference>
<keyword evidence="4" id="KW-0808">Transferase</keyword>
<dbReference type="EC" id="2.7.13.3" evidence="2"/>
<dbReference type="CDD" id="cd00130">
    <property type="entry name" value="PAS"/>
    <property type="match status" value="1"/>
</dbReference>
<dbReference type="SUPFAM" id="SSF47384">
    <property type="entry name" value="Homodimeric domain of signal transducing histidine kinase"/>
    <property type="match status" value="1"/>
</dbReference>
<dbReference type="Gene3D" id="3.30.450.20">
    <property type="entry name" value="PAS domain"/>
    <property type="match status" value="1"/>
</dbReference>
<dbReference type="InterPro" id="IPR000700">
    <property type="entry name" value="PAS-assoc_C"/>
</dbReference>
<reference evidence="9" key="1">
    <citation type="submission" date="2017-02" db="EMBL/GenBank/DDBJ databases">
        <authorList>
            <person name="Varghese N."/>
            <person name="Submissions S."/>
        </authorList>
    </citation>
    <scope>NUCLEOTIDE SEQUENCE [LARGE SCALE GENOMIC DNA]</scope>
    <source>
        <strain evidence="9">DSM 22385</strain>
    </source>
</reference>
<name>A0A1T5BVE8_9SPHI</name>
<evidence type="ECO:0000256" key="5">
    <source>
        <dbReference type="ARBA" id="ARBA00022777"/>
    </source>
</evidence>
<dbReference type="EMBL" id="FUYR01000001">
    <property type="protein sequence ID" value="SKB51127.1"/>
    <property type="molecule type" value="Genomic_DNA"/>
</dbReference>